<dbReference type="GO" id="GO:0005829">
    <property type="term" value="C:cytosol"/>
    <property type="evidence" value="ECO:0007669"/>
    <property type="project" value="TreeGrafter"/>
</dbReference>
<dbReference type="PANTHER" id="PTHR47640">
    <property type="entry name" value="TRNA SELENOCYSTEINE 1-ASSOCIATED PROTEIN 1-RELATED-RELATED"/>
    <property type="match status" value="1"/>
</dbReference>
<evidence type="ECO:0000259" key="5">
    <source>
        <dbReference type="PROSITE" id="PS50102"/>
    </source>
</evidence>
<dbReference type="AlphaFoldDB" id="A0A1V9Z1F1"/>
<name>A0A1V9Z1F1_ACHHY</name>
<proteinExistence type="predicted"/>
<evidence type="ECO:0000256" key="4">
    <source>
        <dbReference type="SAM" id="MobiDB-lite"/>
    </source>
</evidence>
<dbReference type="Gene3D" id="3.30.70.330">
    <property type="match status" value="3"/>
</dbReference>
<feature type="domain" description="RRM" evidence="5">
    <location>
        <begin position="8"/>
        <end position="88"/>
    </location>
</feature>
<accession>A0A1V9Z1F1</accession>
<dbReference type="SMART" id="SM00360">
    <property type="entry name" value="RRM"/>
    <property type="match status" value="3"/>
</dbReference>
<keyword evidence="1" id="KW-0677">Repeat</keyword>
<dbReference type="InterPro" id="IPR012677">
    <property type="entry name" value="Nucleotide-bd_a/b_plait_sf"/>
</dbReference>
<feature type="region of interest" description="Disordered" evidence="4">
    <location>
        <begin position="172"/>
        <end position="208"/>
    </location>
</feature>
<dbReference type="SUPFAM" id="SSF54928">
    <property type="entry name" value="RNA-binding domain, RBD"/>
    <property type="match status" value="3"/>
</dbReference>
<feature type="compositionally biased region" description="Pro residues" evidence="4">
    <location>
        <begin position="184"/>
        <end position="194"/>
    </location>
</feature>
<dbReference type="CDD" id="cd12344">
    <property type="entry name" value="RRM1_SECp43_like"/>
    <property type="match status" value="1"/>
</dbReference>
<evidence type="ECO:0000256" key="1">
    <source>
        <dbReference type="ARBA" id="ARBA00022737"/>
    </source>
</evidence>
<dbReference type="Proteomes" id="UP000243579">
    <property type="component" value="Unassembled WGS sequence"/>
</dbReference>
<reference evidence="6 7" key="1">
    <citation type="journal article" date="2014" name="Genome Biol. Evol.">
        <title>The secreted proteins of Achlya hypogyna and Thraustotheca clavata identify the ancestral oomycete secretome and reveal gene acquisitions by horizontal gene transfer.</title>
        <authorList>
            <person name="Misner I."/>
            <person name="Blouin N."/>
            <person name="Leonard G."/>
            <person name="Richards T.A."/>
            <person name="Lane C.E."/>
        </authorList>
    </citation>
    <scope>NUCLEOTIDE SEQUENCE [LARGE SCALE GENOMIC DNA]</scope>
    <source>
        <strain evidence="6 7">ATCC 48635</strain>
    </source>
</reference>
<dbReference type="PROSITE" id="PS50102">
    <property type="entry name" value="RRM"/>
    <property type="match status" value="3"/>
</dbReference>
<organism evidence="6 7">
    <name type="scientific">Achlya hypogyna</name>
    <name type="common">Oomycete</name>
    <name type="synonym">Protoachlya hypogyna</name>
    <dbReference type="NCBI Taxonomy" id="1202772"/>
    <lineage>
        <taxon>Eukaryota</taxon>
        <taxon>Sar</taxon>
        <taxon>Stramenopiles</taxon>
        <taxon>Oomycota</taxon>
        <taxon>Saprolegniomycetes</taxon>
        <taxon>Saprolegniales</taxon>
        <taxon>Achlyaceae</taxon>
        <taxon>Achlya</taxon>
    </lineage>
</organism>
<dbReference type="STRING" id="1202772.A0A1V9Z1F1"/>
<evidence type="ECO:0000313" key="6">
    <source>
        <dbReference type="EMBL" id="OQR91835.1"/>
    </source>
</evidence>
<dbReference type="Pfam" id="PF00076">
    <property type="entry name" value="RRM_1"/>
    <property type="match status" value="3"/>
</dbReference>
<dbReference type="GO" id="GO:0003729">
    <property type="term" value="F:mRNA binding"/>
    <property type="evidence" value="ECO:0007669"/>
    <property type="project" value="InterPro"/>
</dbReference>
<dbReference type="CDD" id="cd12345">
    <property type="entry name" value="RRM2_SECp43_like"/>
    <property type="match status" value="1"/>
</dbReference>
<evidence type="ECO:0000256" key="3">
    <source>
        <dbReference type="PROSITE-ProRule" id="PRU00176"/>
    </source>
</evidence>
<dbReference type="EMBL" id="JNBR01000498">
    <property type="protein sequence ID" value="OQR91835.1"/>
    <property type="molecule type" value="Genomic_DNA"/>
</dbReference>
<feature type="domain" description="RRM" evidence="5">
    <location>
        <begin position="201"/>
        <end position="273"/>
    </location>
</feature>
<dbReference type="InterPro" id="IPR000504">
    <property type="entry name" value="RRM_dom"/>
</dbReference>
<dbReference type="OrthoDB" id="446113at2759"/>
<evidence type="ECO:0000256" key="2">
    <source>
        <dbReference type="ARBA" id="ARBA00022884"/>
    </source>
</evidence>
<dbReference type="FunFam" id="3.30.70.330:FF:000159">
    <property type="entry name" value="tRNA selenocysteine 1-associated protein 1"/>
    <property type="match status" value="1"/>
</dbReference>
<protein>
    <recommendedName>
        <fullName evidence="5">RRM domain-containing protein</fullName>
    </recommendedName>
</protein>
<dbReference type="InterPro" id="IPR050825">
    <property type="entry name" value="RBM42_RBP45_47-like"/>
</dbReference>
<dbReference type="PANTHER" id="PTHR47640:SF10">
    <property type="entry name" value="TRNA SELENOCYSTEINE 1-ASSOCIATED PROTEIN 1-RELATED"/>
    <property type="match status" value="1"/>
</dbReference>
<evidence type="ECO:0000313" key="7">
    <source>
        <dbReference type="Proteomes" id="UP000243579"/>
    </source>
</evidence>
<comment type="caution">
    <text evidence="6">The sequence shown here is derived from an EMBL/GenBank/DDBJ whole genome shotgun (WGS) entry which is preliminary data.</text>
</comment>
<gene>
    <name evidence="6" type="ORF">ACHHYP_04310</name>
</gene>
<feature type="domain" description="RRM" evidence="5">
    <location>
        <begin position="96"/>
        <end position="175"/>
    </location>
</feature>
<keyword evidence="7" id="KW-1185">Reference proteome</keyword>
<dbReference type="InterPro" id="IPR035979">
    <property type="entry name" value="RBD_domain_sf"/>
</dbReference>
<sequence>MTDAADCKTLWMGDIQINWDEAFIGSLFQPSGQAPSVKLIRDKTTGYPAGYGFLEFESPSAAQAALEALNGQLIPNTPHRFRLNWGGRRFETVEDYSIFVGDLASDVTDDALFATFSVKFASVRGAKVVVDQMTRVAKGFGFVRFGVKAEADQALQTMQGVPCLGRPMRVSAATDRPKYTPSTPSKPPNSPSPTPEDDSNTTVFVGGLDPSVSEDDLRKQFSSIGHVVGVKIPPGRGCGFVQYSTRALAEQAITEMSGVLMGQTRLRCAWGRPSQTMARAPPSTAFVFPSPSPPQLYGYPPYQYYGPPYPHGFGGYASPHYAGYSPHGYMYPYMQQPAPLPEDDSAGQYAGQM</sequence>
<keyword evidence="2 3" id="KW-0694">RNA-binding</keyword>